<reference evidence="1" key="2">
    <citation type="journal article" date="2022" name="New Phytol.">
        <title>Evolutionary transition to the ectomycorrhizal habit in the genomes of a hyperdiverse lineage of mushroom-forming fungi.</title>
        <authorList>
            <person name="Looney B."/>
            <person name="Miyauchi S."/>
            <person name="Morin E."/>
            <person name="Drula E."/>
            <person name="Courty P.E."/>
            <person name="Kohler A."/>
            <person name="Kuo A."/>
            <person name="LaButti K."/>
            <person name="Pangilinan J."/>
            <person name="Lipzen A."/>
            <person name="Riley R."/>
            <person name="Andreopoulos W."/>
            <person name="He G."/>
            <person name="Johnson J."/>
            <person name="Nolan M."/>
            <person name="Tritt A."/>
            <person name="Barry K.W."/>
            <person name="Grigoriev I.V."/>
            <person name="Nagy L.G."/>
            <person name="Hibbett D."/>
            <person name="Henrissat B."/>
            <person name="Matheny P.B."/>
            <person name="Labbe J."/>
            <person name="Martin F.M."/>
        </authorList>
    </citation>
    <scope>NUCLEOTIDE SEQUENCE</scope>
    <source>
        <strain evidence="1">FP105234-sp</strain>
    </source>
</reference>
<dbReference type="Proteomes" id="UP000814033">
    <property type="component" value="Unassembled WGS sequence"/>
</dbReference>
<organism evidence="1 2">
    <name type="scientific">Auriscalpium vulgare</name>
    <dbReference type="NCBI Taxonomy" id="40419"/>
    <lineage>
        <taxon>Eukaryota</taxon>
        <taxon>Fungi</taxon>
        <taxon>Dikarya</taxon>
        <taxon>Basidiomycota</taxon>
        <taxon>Agaricomycotina</taxon>
        <taxon>Agaricomycetes</taxon>
        <taxon>Russulales</taxon>
        <taxon>Auriscalpiaceae</taxon>
        <taxon>Auriscalpium</taxon>
    </lineage>
</organism>
<name>A0ACB8RQ69_9AGAM</name>
<accession>A0ACB8RQ69</accession>
<proteinExistence type="predicted"/>
<reference evidence="1" key="1">
    <citation type="submission" date="2021-02" db="EMBL/GenBank/DDBJ databases">
        <authorList>
            <consortium name="DOE Joint Genome Institute"/>
            <person name="Ahrendt S."/>
            <person name="Looney B.P."/>
            <person name="Miyauchi S."/>
            <person name="Morin E."/>
            <person name="Drula E."/>
            <person name="Courty P.E."/>
            <person name="Chicoki N."/>
            <person name="Fauchery L."/>
            <person name="Kohler A."/>
            <person name="Kuo A."/>
            <person name="Labutti K."/>
            <person name="Pangilinan J."/>
            <person name="Lipzen A."/>
            <person name="Riley R."/>
            <person name="Andreopoulos W."/>
            <person name="He G."/>
            <person name="Johnson J."/>
            <person name="Barry K.W."/>
            <person name="Grigoriev I.V."/>
            <person name="Nagy L."/>
            <person name="Hibbett D."/>
            <person name="Henrissat B."/>
            <person name="Matheny P.B."/>
            <person name="Labbe J."/>
            <person name="Martin F."/>
        </authorList>
    </citation>
    <scope>NUCLEOTIDE SEQUENCE</scope>
    <source>
        <strain evidence="1">FP105234-sp</strain>
    </source>
</reference>
<comment type="caution">
    <text evidence="1">The sequence shown here is derived from an EMBL/GenBank/DDBJ whole genome shotgun (WGS) entry which is preliminary data.</text>
</comment>
<protein>
    <submittedName>
        <fullName evidence="1">Uncharacterized protein</fullName>
    </submittedName>
</protein>
<evidence type="ECO:0000313" key="1">
    <source>
        <dbReference type="EMBL" id="KAI0046248.1"/>
    </source>
</evidence>
<gene>
    <name evidence="1" type="ORF">FA95DRAFT_1560281</name>
</gene>
<keyword evidence="2" id="KW-1185">Reference proteome</keyword>
<evidence type="ECO:0000313" key="2">
    <source>
        <dbReference type="Proteomes" id="UP000814033"/>
    </source>
</evidence>
<dbReference type="EMBL" id="MU275930">
    <property type="protein sequence ID" value="KAI0046248.1"/>
    <property type="molecule type" value="Genomic_DNA"/>
</dbReference>
<sequence length="265" mass="29065">MGEAAMRCLRDNSPDVGEPEKPGAETDGADVDVVASEETVPGSEALGKHQLVHDLSSSTPLPLETDVANLFTVNDISVPQKSQSSDTGLLTSLDATIEHSNAESPLPPTHRARGRFARTSKRLSLTLSRLFQLSDADAMSTPPRHVKYELPATPSTPDPPADGPRESAPGPSRLRKLRGMLPSVRRSDRPHPDFYPANFYEPTRLSRLLERLGLSSRRRSEFTTYSAFSRKTQQSDTMRMSFMYTAHRARKRADEGADGASEGHV</sequence>